<dbReference type="InterPro" id="IPR005033">
    <property type="entry name" value="YEATS"/>
</dbReference>
<evidence type="ECO:0000256" key="4">
    <source>
        <dbReference type="PROSITE-ProRule" id="PRU00376"/>
    </source>
</evidence>
<dbReference type="Proteomes" id="UP001295423">
    <property type="component" value="Unassembled WGS sequence"/>
</dbReference>
<comment type="subcellular location">
    <subcellularLocation>
        <location evidence="4">Nucleus</location>
    </subcellularLocation>
</comment>
<dbReference type="PANTHER" id="PTHR47573:SF1">
    <property type="entry name" value="PROTEIN AF-9 HOMOLOG"/>
    <property type="match status" value="1"/>
</dbReference>
<comment type="caution">
    <text evidence="7">The sequence shown here is derived from an EMBL/GenBank/DDBJ whole genome shotgun (WGS) entry which is preliminary data.</text>
</comment>
<dbReference type="InterPro" id="IPR038704">
    <property type="entry name" value="YEAST_sf"/>
</dbReference>
<dbReference type="EMBL" id="CAKOGP040001112">
    <property type="protein sequence ID" value="CAJ1942788.1"/>
    <property type="molecule type" value="Genomic_DNA"/>
</dbReference>
<dbReference type="Gene3D" id="2.60.40.1970">
    <property type="entry name" value="YEATS domain"/>
    <property type="match status" value="1"/>
</dbReference>
<keyword evidence="1" id="KW-0805">Transcription regulation</keyword>
<evidence type="ECO:0000313" key="7">
    <source>
        <dbReference type="EMBL" id="CAJ1942788.1"/>
    </source>
</evidence>
<dbReference type="PROSITE" id="PS51037">
    <property type="entry name" value="YEATS"/>
    <property type="match status" value="1"/>
</dbReference>
<feature type="compositionally biased region" description="Polar residues" evidence="5">
    <location>
        <begin position="1"/>
        <end position="11"/>
    </location>
</feature>
<feature type="region of interest" description="Disordered" evidence="5">
    <location>
        <begin position="1"/>
        <end position="29"/>
    </location>
</feature>
<dbReference type="Pfam" id="PF03366">
    <property type="entry name" value="YEATS"/>
    <property type="match status" value="1"/>
</dbReference>
<evidence type="ECO:0000259" key="6">
    <source>
        <dbReference type="PROSITE" id="PS51037"/>
    </source>
</evidence>
<evidence type="ECO:0000256" key="1">
    <source>
        <dbReference type="ARBA" id="ARBA00023015"/>
    </source>
</evidence>
<dbReference type="InterPro" id="IPR055129">
    <property type="entry name" value="YEATS_dom"/>
</dbReference>
<proteinExistence type="predicted"/>
<keyword evidence="3 4" id="KW-0539">Nucleus</keyword>
<evidence type="ECO:0000256" key="5">
    <source>
        <dbReference type="SAM" id="MobiDB-lite"/>
    </source>
</evidence>
<keyword evidence="2" id="KW-0804">Transcription</keyword>
<reference evidence="7" key="1">
    <citation type="submission" date="2023-08" db="EMBL/GenBank/DDBJ databases">
        <authorList>
            <person name="Audoor S."/>
            <person name="Bilcke G."/>
        </authorList>
    </citation>
    <scope>NUCLEOTIDE SEQUENCE</scope>
</reference>
<feature type="region of interest" description="Disordered" evidence="5">
    <location>
        <begin position="239"/>
        <end position="267"/>
    </location>
</feature>
<dbReference type="PANTHER" id="PTHR47573">
    <property type="entry name" value="PROTEIN AF-9 HOMOLOG"/>
    <property type="match status" value="1"/>
</dbReference>
<evidence type="ECO:0000256" key="3">
    <source>
        <dbReference type="ARBA" id="ARBA00023242"/>
    </source>
</evidence>
<dbReference type="GO" id="GO:0005634">
    <property type="term" value="C:nucleus"/>
    <property type="evidence" value="ECO:0007669"/>
    <property type="project" value="UniProtKB-SubCell"/>
</dbReference>
<feature type="domain" description="YEATS" evidence="6">
    <location>
        <begin position="29"/>
        <end position="176"/>
    </location>
</feature>
<feature type="compositionally biased region" description="Low complexity" evidence="5">
    <location>
        <begin position="239"/>
        <end position="249"/>
    </location>
</feature>
<accession>A0AAD2CS24</accession>
<gene>
    <name evidence="7" type="ORF">CYCCA115_LOCUS8122</name>
</gene>
<name>A0AAD2CS24_9STRA</name>
<evidence type="ECO:0000313" key="8">
    <source>
        <dbReference type="Proteomes" id="UP001295423"/>
    </source>
</evidence>
<organism evidence="7 8">
    <name type="scientific">Cylindrotheca closterium</name>
    <dbReference type="NCBI Taxonomy" id="2856"/>
    <lineage>
        <taxon>Eukaryota</taxon>
        <taxon>Sar</taxon>
        <taxon>Stramenopiles</taxon>
        <taxon>Ochrophyta</taxon>
        <taxon>Bacillariophyta</taxon>
        <taxon>Bacillariophyceae</taxon>
        <taxon>Bacillariophycidae</taxon>
        <taxon>Bacillariales</taxon>
        <taxon>Bacillariaceae</taxon>
        <taxon>Cylindrotheca</taxon>
    </lineage>
</organism>
<evidence type="ECO:0000256" key="2">
    <source>
        <dbReference type="ARBA" id="ARBA00023163"/>
    </source>
</evidence>
<keyword evidence="8" id="KW-1185">Reference proteome</keyword>
<dbReference type="AlphaFoldDB" id="A0AAD2CS24"/>
<dbReference type="GO" id="GO:0006355">
    <property type="term" value="P:regulation of DNA-templated transcription"/>
    <property type="evidence" value="ECO:0007669"/>
    <property type="project" value="InterPro"/>
</dbReference>
<protein>
    <recommendedName>
        <fullName evidence="6">YEATS domain-containing protein</fullName>
    </recommendedName>
</protein>
<sequence>MATTKQASTPEAASAGGEDPKNNNSNSTRLSKTTACLPIVHGSIAFYLGKKADEFQTHEWTLFVRGPHHEDLSPAIAKVVFQLHPSFAQPVRELTQPPFEVTERGWGEFEAQIRIVWTDPSEKATVINHALKLYPPGSPPNVLPKDENAPPVIAESYDEVVFTDPNENFFRQLLHIPKAPKVESSQQEWLTECFADETDFLTLAGAQKFLEEELETVKERFQVVSEEYEVVDREYTAAMQKHQQQQAANKKSKGGGGKRTTKKARTS</sequence>
<dbReference type="CDD" id="cd16910">
    <property type="entry name" value="YEATS_TFIID14_like"/>
    <property type="match status" value="1"/>
</dbReference>